<sequence length="603" mass="65691">MAHVMRPLLWWPKWHLHCRSPARFRLLLNSPPSLPAGNSRHRLILTGIPFSHRTDHFRSPAVRLADSPAQTELSESDGESDSSARKSRNEKKREARRAVRWGMELATFSVPQIKLIIRLASLEPEVLDALVLVKLFVLIVQLFLLDVVYVLKRFGRDVREGKRRQFSYIGKLLREVQPEVMDDLIQATKDGDLGRFQALTGSDKGVIDDDDEEAEEPEYDDEEEELRRLVRKVHSAQERLATSEENEGKDDKALVGAKRSFFFTVHEEQFHIIEGGSFTHISRAAKFRTFQMAQLCLLTSLVALIILPGVFSAATFTFVNKCDHTVWPGILSNAGISALPTTGFSLQKGESKSINAPSSWGGRFWGRTFCSEDSAGKFTCVTGDCGSGKLECAGSGAAPPATLAEFTLDGAGGMDFFDVSLVDGYNLPMLVVPQGGTGPNCTNTGCVVDLNGACPSELKVTSTDGAGVACKSACEAFGQAEYCCSGEYGTPDTCKPSSYSQVFKKNCPRAYSYAYDDKTSTFTCAGGADYLITFCSGPSTSQKASSGAQNPATPEFNSTMVYEGAIDVSSASSWPTSMHVLRPQAVAGAVAILAALWRWCQLA</sequence>
<comment type="caution">
    <text evidence="3">The sequence shown here is derived from an EMBL/GenBank/DDBJ whole genome shotgun (WGS) entry which is preliminary data.</text>
</comment>
<evidence type="ECO:0008006" key="5">
    <source>
        <dbReference type="Google" id="ProtNLM"/>
    </source>
</evidence>
<dbReference type="InterPro" id="IPR001938">
    <property type="entry name" value="Thaumatin"/>
</dbReference>
<dbReference type="SMART" id="SM00205">
    <property type="entry name" value="THN"/>
    <property type="match status" value="1"/>
</dbReference>
<dbReference type="FunFam" id="2.60.110.10:FF:000001">
    <property type="entry name" value="THAUMATIN-LIKE PROTEIN 1"/>
    <property type="match status" value="1"/>
</dbReference>
<dbReference type="PRINTS" id="PR00347">
    <property type="entry name" value="THAUMATIN"/>
</dbReference>
<dbReference type="Pfam" id="PF04751">
    <property type="entry name" value="DarP"/>
    <property type="match status" value="1"/>
</dbReference>
<dbReference type="AlphaFoldDB" id="A0AA88RPD5"/>
<evidence type="ECO:0000256" key="2">
    <source>
        <dbReference type="SAM" id="Phobius"/>
    </source>
</evidence>
<dbReference type="InterPro" id="IPR023153">
    <property type="entry name" value="DarP_sf"/>
</dbReference>
<accession>A0AA88RPD5</accession>
<feature type="transmembrane region" description="Helical" evidence="2">
    <location>
        <begin position="295"/>
        <end position="319"/>
    </location>
</feature>
<dbReference type="Gene3D" id="1.10.60.30">
    <property type="entry name" value="PSPTO4464-like domains"/>
    <property type="match status" value="1"/>
</dbReference>
<dbReference type="InterPro" id="IPR037176">
    <property type="entry name" value="Osmotin/thaumatin-like_sf"/>
</dbReference>
<dbReference type="PANTHER" id="PTHR31048">
    <property type="entry name" value="OS03G0233200 PROTEIN"/>
    <property type="match status" value="1"/>
</dbReference>
<keyword evidence="2" id="KW-0812">Transmembrane</keyword>
<gene>
    <name evidence="3" type="ORF">RJ640_020838</name>
</gene>
<organism evidence="3 4">
    <name type="scientific">Escallonia rubra</name>
    <dbReference type="NCBI Taxonomy" id="112253"/>
    <lineage>
        <taxon>Eukaryota</taxon>
        <taxon>Viridiplantae</taxon>
        <taxon>Streptophyta</taxon>
        <taxon>Embryophyta</taxon>
        <taxon>Tracheophyta</taxon>
        <taxon>Spermatophyta</taxon>
        <taxon>Magnoliopsida</taxon>
        <taxon>eudicotyledons</taxon>
        <taxon>Gunneridae</taxon>
        <taxon>Pentapetalae</taxon>
        <taxon>asterids</taxon>
        <taxon>campanulids</taxon>
        <taxon>Escalloniales</taxon>
        <taxon>Escalloniaceae</taxon>
        <taxon>Escallonia</taxon>
    </lineage>
</organism>
<feature type="region of interest" description="Disordered" evidence="1">
    <location>
        <begin position="65"/>
        <end position="93"/>
    </location>
</feature>
<feature type="compositionally biased region" description="Acidic residues" evidence="1">
    <location>
        <begin position="208"/>
        <end position="221"/>
    </location>
</feature>
<evidence type="ECO:0000313" key="4">
    <source>
        <dbReference type="Proteomes" id="UP001187471"/>
    </source>
</evidence>
<protein>
    <recommendedName>
        <fullName evidence="5">Thaumatin-like protein 1</fullName>
    </recommendedName>
</protein>
<keyword evidence="4" id="KW-1185">Reference proteome</keyword>
<dbReference type="Pfam" id="PF00314">
    <property type="entry name" value="Thaumatin"/>
    <property type="match status" value="1"/>
</dbReference>
<dbReference type="CDD" id="cd16331">
    <property type="entry name" value="YjgA-like"/>
    <property type="match status" value="1"/>
</dbReference>
<dbReference type="SUPFAM" id="SSF158710">
    <property type="entry name" value="PSPTO4464-like"/>
    <property type="match status" value="1"/>
</dbReference>
<dbReference type="EMBL" id="JAVXUO010001035">
    <property type="protein sequence ID" value="KAK2986676.1"/>
    <property type="molecule type" value="Genomic_DNA"/>
</dbReference>
<dbReference type="Proteomes" id="UP001187471">
    <property type="component" value="Unassembled WGS sequence"/>
</dbReference>
<reference evidence="3" key="1">
    <citation type="submission" date="2022-12" db="EMBL/GenBank/DDBJ databases">
        <title>Draft genome assemblies for two species of Escallonia (Escalloniales).</title>
        <authorList>
            <person name="Chanderbali A."/>
            <person name="Dervinis C."/>
            <person name="Anghel I."/>
            <person name="Soltis D."/>
            <person name="Soltis P."/>
            <person name="Zapata F."/>
        </authorList>
    </citation>
    <scope>NUCLEOTIDE SEQUENCE</scope>
    <source>
        <strain evidence="3">UCBG92.1500</strain>
        <tissue evidence="3">Leaf</tissue>
    </source>
</reference>
<feature type="transmembrane region" description="Helical" evidence="2">
    <location>
        <begin position="129"/>
        <end position="151"/>
    </location>
</feature>
<keyword evidence="2" id="KW-0472">Membrane</keyword>
<dbReference type="PROSITE" id="PS00316">
    <property type="entry name" value="THAUMATIN_1"/>
    <property type="match status" value="1"/>
</dbReference>
<dbReference type="Gene3D" id="2.60.110.10">
    <property type="entry name" value="Thaumatin"/>
    <property type="match status" value="1"/>
</dbReference>
<feature type="region of interest" description="Disordered" evidence="1">
    <location>
        <begin position="201"/>
        <end position="221"/>
    </location>
</feature>
<name>A0AA88RPD5_9ASTE</name>
<evidence type="ECO:0000256" key="1">
    <source>
        <dbReference type="SAM" id="MobiDB-lite"/>
    </source>
</evidence>
<dbReference type="CDD" id="cd09218">
    <property type="entry name" value="TLP-PA"/>
    <property type="match status" value="1"/>
</dbReference>
<evidence type="ECO:0000313" key="3">
    <source>
        <dbReference type="EMBL" id="KAK2986676.1"/>
    </source>
</evidence>
<dbReference type="InterPro" id="IPR006839">
    <property type="entry name" value="DarP"/>
</dbReference>
<keyword evidence="2" id="KW-1133">Transmembrane helix</keyword>
<proteinExistence type="predicted"/>
<dbReference type="SUPFAM" id="SSF49870">
    <property type="entry name" value="Osmotin, thaumatin-like protein"/>
    <property type="match status" value="1"/>
</dbReference>
<dbReference type="InterPro" id="IPR017949">
    <property type="entry name" value="Thaumatin_CS"/>
</dbReference>
<dbReference type="PROSITE" id="PS51367">
    <property type="entry name" value="THAUMATIN_2"/>
    <property type="match status" value="1"/>
</dbReference>